<dbReference type="PANTHER" id="PTHR43767:SF8">
    <property type="entry name" value="LONG-CHAIN-FATTY-ACID--COA LIGASE"/>
    <property type="match status" value="1"/>
</dbReference>
<keyword evidence="1" id="KW-0436">Ligase</keyword>
<dbReference type="SUPFAM" id="SSF54637">
    <property type="entry name" value="Thioesterase/thiol ester dehydrase-isomerase"/>
    <property type="match status" value="1"/>
</dbReference>
<keyword evidence="6" id="KW-1185">Reference proteome</keyword>
<dbReference type="RefSeq" id="WP_408788926.1">
    <property type="nucleotide sequence ID" value="NZ_JBGXBU010000001.1"/>
</dbReference>
<dbReference type="SUPFAM" id="SSF56801">
    <property type="entry name" value="Acetyl-CoA synthetase-like"/>
    <property type="match status" value="1"/>
</dbReference>
<dbReference type="EMBL" id="JBGXBU010000001">
    <property type="protein sequence ID" value="MFM4892575.1"/>
    <property type="molecule type" value="Genomic_DNA"/>
</dbReference>
<dbReference type="InterPro" id="IPR029069">
    <property type="entry name" value="HotDog_dom_sf"/>
</dbReference>
<gene>
    <name evidence="5" type="ORF">ACEUDJ_06755</name>
</gene>
<proteinExistence type="predicted"/>
<dbReference type="InterPro" id="IPR000873">
    <property type="entry name" value="AMP-dep_synth/lig_dom"/>
</dbReference>
<dbReference type="GeneID" id="97219784"/>
<accession>A0ABW9GN34</accession>
<dbReference type="Pfam" id="PF22818">
    <property type="entry name" value="ApeI-like"/>
    <property type="match status" value="1"/>
</dbReference>
<feature type="domain" description="ApeI dehydratase-like" evidence="4">
    <location>
        <begin position="568"/>
        <end position="661"/>
    </location>
</feature>
<name>A0ABW9GN34_9GAMM</name>
<protein>
    <submittedName>
        <fullName evidence="5">AMP-binding protein</fullName>
    </submittedName>
</protein>
<evidence type="ECO:0000259" key="4">
    <source>
        <dbReference type="Pfam" id="PF22818"/>
    </source>
</evidence>
<feature type="domain" description="AMP-dependent synthetase/ligase" evidence="3">
    <location>
        <begin position="95"/>
        <end position="305"/>
    </location>
</feature>
<dbReference type="Proteomes" id="UP001630969">
    <property type="component" value="Unassembled WGS sequence"/>
</dbReference>
<feature type="compositionally biased region" description="Basic and acidic residues" evidence="2">
    <location>
        <begin position="537"/>
        <end position="547"/>
    </location>
</feature>
<dbReference type="PANTHER" id="PTHR43767">
    <property type="entry name" value="LONG-CHAIN-FATTY-ACID--COA LIGASE"/>
    <property type="match status" value="1"/>
</dbReference>
<dbReference type="Gene3D" id="3.40.50.12780">
    <property type="entry name" value="N-terminal domain of ligase-like"/>
    <property type="match status" value="1"/>
</dbReference>
<dbReference type="InterPro" id="IPR054545">
    <property type="entry name" value="ApeI-like"/>
</dbReference>
<evidence type="ECO:0000256" key="2">
    <source>
        <dbReference type="SAM" id="MobiDB-lite"/>
    </source>
</evidence>
<dbReference type="InterPro" id="IPR045851">
    <property type="entry name" value="AMP-bd_C_sf"/>
</dbReference>
<reference evidence="5 6" key="1">
    <citation type="submission" date="2024-09" db="EMBL/GenBank/DDBJ databases">
        <title>Aeromonas strains Genome sequencing and assembly.</title>
        <authorList>
            <person name="Hu X."/>
            <person name="Tang B."/>
        </authorList>
    </citation>
    <scope>NUCLEOTIDE SEQUENCE [LARGE SCALE GENOMIC DNA]</scope>
    <source>
        <strain evidence="5 6">NB23SCDHY001</strain>
    </source>
</reference>
<feature type="region of interest" description="Disordered" evidence="2">
    <location>
        <begin position="525"/>
        <end position="558"/>
    </location>
</feature>
<dbReference type="InterPro" id="IPR050237">
    <property type="entry name" value="ATP-dep_AMP-bd_enzyme"/>
</dbReference>
<dbReference type="Pfam" id="PF00501">
    <property type="entry name" value="AMP-binding"/>
    <property type="match status" value="1"/>
</dbReference>
<dbReference type="InterPro" id="IPR042099">
    <property type="entry name" value="ANL_N_sf"/>
</dbReference>
<evidence type="ECO:0000256" key="1">
    <source>
        <dbReference type="ARBA" id="ARBA00022598"/>
    </source>
</evidence>
<dbReference type="Gene3D" id="3.30.300.30">
    <property type="match status" value="1"/>
</dbReference>
<evidence type="ECO:0000313" key="6">
    <source>
        <dbReference type="Proteomes" id="UP001630969"/>
    </source>
</evidence>
<dbReference type="Gene3D" id="3.10.129.10">
    <property type="entry name" value="Hotdog Thioesterase"/>
    <property type="match status" value="1"/>
</dbReference>
<organism evidence="5 6">
    <name type="scientific">Aeromonas bivalvium</name>
    <dbReference type="NCBI Taxonomy" id="440079"/>
    <lineage>
        <taxon>Bacteria</taxon>
        <taxon>Pseudomonadati</taxon>
        <taxon>Pseudomonadota</taxon>
        <taxon>Gammaproteobacteria</taxon>
        <taxon>Aeromonadales</taxon>
        <taxon>Aeromonadaceae</taxon>
        <taxon>Aeromonas</taxon>
    </lineage>
</organism>
<sequence>MSDQGSLLALIWGRDPDQEVAFGPQGSHGLGELRLGAQALAERMVSLPARRWALCFEDSLLFAQALLACALTGREAVLPGHQRPAALAELGAAFDAVLTDSETLGEGSDHPWLRLPLDEMPESIEPWPAPGALTLTLFTSGSTGEPKAIPKAWHQLEAELRVLVTRWGETLAGARLLASVSHQHIYGLLFRILLPLVLGLPFSRTLTRYPEQLAAQGGKWALIASPALLSRLDPWLKAPGCCLLVSSGGPLALDHARRAAQLFGVLPLEVFGSSETGGIAWRQSQTADTPWQPMPGIRVSVADEDRLLLRSPFLPDDEPLLCGDRIRLTGQGFALLGRGDRLVKLEEKRVSLDEVEGRLRALPWVTEAAVLPLTLGRRQQLGAVLVLSRQGRAQWQALGPGRFLIALREQLRPWLEPVALPRRVRCLDTLPLNSQGKRPWSELKALFDEAPLPLPGTGAEPMTDTALPIPNRQGKRPWSELKALFDEAPLPLPGTGAEPMTDTALPIPNRQGKRPGSELKALFDEAPVAATAPTDRTQPEREERHETGAPMSPSALPTLLEQTPTLDGLVLRLRLDPELPWFHGHFPGAPLLPGVTQVHWAMHYGRLLPGVDGAFGGMSQLKFQRPLRPGQECELHLSWLADKGQLLFGYKVAGEHVSSGRVALCP</sequence>
<evidence type="ECO:0000259" key="3">
    <source>
        <dbReference type="Pfam" id="PF00501"/>
    </source>
</evidence>
<evidence type="ECO:0000313" key="5">
    <source>
        <dbReference type="EMBL" id="MFM4892575.1"/>
    </source>
</evidence>
<comment type="caution">
    <text evidence="5">The sequence shown here is derived from an EMBL/GenBank/DDBJ whole genome shotgun (WGS) entry which is preliminary data.</text>
</comment>